<gene>
    <name evidence="8" type="ORF">MGAL_10B058854</name>
</gene>
<evidence type="ECO:0000256" key="3">
    <source>
        <dbReference type="ARBA" id="ARBA00022530"/>
    </source>
</evidence>
<dbReference type="OrthoDB" id="5847703at2759"/>
<keyword evidence="2" id="KW-0964">Secreted</keyword>
<keyword evidence="4" id="KW-0732">Signal</keyword>
<feature type="domain" description="Nidogen G2 beta-barrel" evidence="7">
    <location>
        <begin position="60"/>
        <end position="244"/>
    </location>
</feature>
<comment type="caution">
    <text evidence="8">The sequence shown here is derived from an EMBL/GenBank/DDBJ whole genome shotgun (WGS) entry which is preliminary data.</text>
</comment>
<dbReference type="PROSITE" id="PS50993">
    <property type="entry name" value="NIDOGEN_G2"/>
    <property type="match status" value="1"/>
</dbReference>
<dbReference type="InterPro" id="IPR009017">
    <property type="entry name" value="GFP"/>
</dbReference>
<dbReference type="InterPro" id="IPR006605">
    <property type="entry name" value="G2_nidogen/fibulin_G2F"/>
</dbReference>
<keyword evidence="3" id="KW-0272">Extracellular matrix</keyword>
<evidence type="ECO:0000256" key="1">
    <source>
        <dbReference type="ARBA" id="ARBA00004498"/>
    </source>
</evidence>
<evidence type="ECO:0000256" key="6">
    <source>
        <dbReference type="ARBA" id="ARBA00023180"/>
    </source>
</evidence>
<keyword evidence="5" id="KW-0106">Calcium</keyword>
<name>A0A8B6DYG2_MYTGA</name>
<evidence type="ECO:0000256" key="2">
    <source>
        <dbReference type="ARBA" id="ARBA00022525"/>
    </source>
</evidence>
<evidence type="ECO:0000256" key="4">
    <source>
        <dbReference type="ARBA" id="ARBA00022729"/>
    </source>
</evidence>
<dbReference type="SUPFAM" id="SSF54511">
    <property type="entry name" value="GFP-like"/>
    <property type="match status" value="1"/>
</dbReference>
<dbReference type="Gene3D" id="2.40.155.10">
    <property type="entry name" value="Green fluorescent protein"/>
    <property type="match status" value="1"/>
</dbReference>
<proteinExistence type="predicted"/>
<keyword evidence="6" id="KW-0325">Glycoprotein</keyword>
<dbReference type="EMBL" id="UYJE01004144">
    <property type="protein sequence ID" value="VDI25435.1"/>
    <property type="molecule type" value="Genomic_DNA"/>
</dbReference>
<protein>
    <recommendedName>
        <fullName evidence="7">Nidogen G2 beta-barrel domain-containing protein</fullName>
    </recommendedName>
</protein>
<reference evidence="8" key="1">
    <citation type="submission" date="2018-11" db="EMBL/GenBank/DDBJ databases">
        <authorList>
            <person name="Alioto T."/>
            <person name="Alioto T."/>
        </authorList>
    </citation>
    <scope>NUCLEOTIDE SEQUENCE</scope>
</reference>
<accession>A0A8B6DYG2</accession>
<dbReference type="Pfam" id="PF07474">
    <property type="entry name" value="G2F"/>
    <property type="match status" value="1"/>
</dbReference>
<organism evidence="8 9">
    <name type="scientific">Mytilus galloprovincialis</name>
    <name type="common">Mediterranean mussel</name>
    <dbReference type="NCBI Taxonomy" id="29158"/>
    <lineage>
        <taxon>Eukaryota</taxon>
        <taxon>Metazoa</taxon>
        <taxon>Spiralia</taxon>
        <taxon>Lophotrochozoa</taxon>
        <taxon>Mollusca</taxon>
        <taxon>Bivalvia</taxon>
        <taxon>Autobranchia</taxon>
        <taxon>Pteriomorphia</taxon>
        <taxon>Mytilida</taxon>
        <taxon>Mytiloidea</taxon>
        <taxon>Mytilidae</taxon>
        <taxon>Mytilinae</taxon>
        <taxon>Mytilus</taxon>
    </lineage>
</organism>
<sequence length="244" mass="27260">MLSFRPTDTSYGFSKSVAACLEEPYTCHVNAKYVFFETGTCCECKTTFYGNGIRCLKTGKRLKLRGKVDGVLNNKFIENVNLLSYVYTTNGRIETHIRSKQNIVRTMMKILQPIGDIIGWMFAVPQGRKAKNGFMMTGIYGGKLNRTALIKYVSGETVLITQKLFTSRSDFIVQTHVQGTVPDQLDSISFNDFTEQLIAVSRVDVQTGNEETQIDESLTLFSPNVEENVTMNTISPTAGKSDVI</sequence>
<comment type="subcellular location">
    <subcellularLocation>
        <location evidence="1">Secreted</location>
        <location evidence="1">Extracellular space</location>
        <location evidence="1">Extracellular matrix</location>
    </subcellularLocation>
</comment>
<dbReference type="AlphaFoldDB" id="A0A8B6DYG2"/>
<evidence type="ECO:0000313" key="9">
    <source>
        <dbReference type="Proteomes" id="UP000596742"/>
    </source>
</evidence>
<evidence type="ECO:0000313" key="8">
    <source>
        <dbReference type="EMBL" id="VDI25435.1"/>
    </source>
</evidence>
<evidence type="ECO:0000256" key="5">
    <source>
        <dbReference type="ARBA" id="ARBA00022837"/>
    </source>
</evidence>
<keyword evidence="9" id="KW-1185">Reference proteome</keyword>
<dbReference type="Proteomes" id="UP000596742">
    <property type="component" value="Unassembled WGS sequence"/>
</dbReference>
<evidence type="ECO:0000259" key="7">
    <source>
        <dbReference type="PROSITE" id="PS50993"/>
    </source>
</evidence>
<dbReference type="SMART" id="SM00682">
    <property type="entry name" value="G2F"/>
    <property type="match status" value="1"/>
</dbReference>